<keyword evidence="2" id="KW-1185">Reference proteome</keyword>
<organism evidence="1 2">
    <name type="scientific">Paracoccus litorisediminis</name>
    <dbReference type="NCBI Taxonomy" id="2006130"/>
    <lineage>
        <taxon>Bacteria</taxon>
        <taxon>Pseudomonadati</taxon>
        <taxon>Pseudomonadota</taxon>
        <taxon>Alphaproteobacteria</taxon>
        <taxon>Rhodobacterales</taxon>
        <taxon>Paracoccaceae</taxon>
        <taxon>Paracoccus</taxon>
    </lineage>
</organism>
<evidence type="ECO:0000313" key="1">
    <source>
        <dbReference type="EMBL" id="MTH60001.1"/>
    </source>
</evidence>
<dbReference type="OrthoDB" id="9847803at2"/>
<comment type="caution">
    <text evidence="1">The sequence shown here is derived from an EMBL/GenBank/DDBJ whole genome shotgun (WGS) entry which is preliminary data.</text>
</comment>
<dbReference type="RefSeq" id="WP_155039936.1">
    <property type="nucleotide sequence ID" value="NZ_WMIG01000005.1"/>
</dbReference>
<gene>
    <name evidence="1" type="ORF">GL300_12355</name>
</gene>
<sequence>MSPTPVLPVPPEGALDILSAMREYLTAELQSVQACEAQQRDLEKQFRAPPGGHRWPETDPRRIEAAKIARGKALRAARDAVANAKNDHKLALIDGLRSGALIAYAVTGSLGDGYRQIPRSHWDELQIASLRESMVSGSATGSMKILVGRQRDGKQRAVGRPRSEAHAFIIDAYRKRLQAGQALYAVRGEDGAHKEAAELIRILRATHPEIKSPANDLVAAWIRKELDSSDPQ</sequence>
<name>A0A844HQP8_9RHOB</name>
<accession>A0A844HQP8</accession>
<reference evidence="1 2" key="1">
    <citation type="submission" date="2019-11" db="EMBL/GenBank/DDBJ databases">
        <authorList>
            <person name="Dong K."/>
        </authorList>
    </citation>
    <scope>NUCLEOTIDE SEQUENCE [LARGE SCALE GENOMIC DNA]</scope>
    <source>
        <strain evidence="1 2">NBRC 112902</strain>
    </source>
</reference>
<dbReference type="EMBL" id="WMIG01000005">
    <property type="protein sequence ID" value="MTH60001.1"/>
    <property type="molecule type" value="Genomic_DNA"/>
</dbReference>
<dbReference type="AlphaFoldDB" id="A0A844HQP8"/>
<proteinExistence type="predicted"/>
<evidence type="ECO:0000313" key="2">
    <source>
        <dbReference type="Proteomes" id="UP000449846"/>
    </source>
</evidence>
<protein>
    <submittedName>
        <fullName evidence="1">Uncharacterized protein</fullName>
    </submittedName>
</protein>
<dbReference type="Proteomes" id="UP000449846">
    <property type="component" value="Unassembled WGS sequence"/>
</dbReference>